<dbReference type="OrthoDB" id="2565017at2759"/>
<keyword evidence="2" id="KW-1133">Transmembrane helix</keyword>
<evidence type="ECO:0000256" key="1">
    <source>
        <dbReference type="SAM" id="MobiDB-lite"/>
    </source>
</evidence>
<feature type="chain" id="PRO_5019332288" evidence="3">
    <location>
        <begin position="18"/>
        <end position="343"/>
    </location>
</feature>
<evidence type="ECO:0000313" key="4">
    <source>
        <dbReference type="EMBL" id="RSH79929.1"/>
    </source>
</evidence>
<keyword evidence="5" id="KW-1185">Reference proteome</keyword>
<sequence length="343" mass="37524">MKITLATVGVLAVGASAAPSIFDNAGVRYGHGVQLGAREAEADANARAPAAEKRMMPCPGKAAMAERMRGNAPMGTASWAPGPLGALLSRLGLNRPHFEHMADSAVVKYGKGKHHGEQGSDHSIFVPEDVEGVVQEFEPALPIMEGGVVHILPIEGSSAVGQASDDDDDHHHKSHHKEHKHKEHKHKEHKHKDHKHKEYKAKHKGHKHGKHHSHKLSSVLAKWNDFSSRICAGFANLPLEARLFVFGALIAVLQVFFSLIFLAVRLRRGRGREARREARRQRRDARRQAKAAYKAGKAALKQNQTDAAAAKQAEAGFAIESEEEGEALPSYADGETDQLVERR</sequence>
<dbReference type="AlphaFoldDB" id="A0A427XLX1"/>
<keyword evidence="3" id="KW-0732">Signal</keyword>
<feature type="transmembrane region" description="Helical" evidence="2">
    <location>
        <begin position="243"/>
        <end position="266"/>
    </location>
</feature>
<keyword evidence="2" id="KW-0472">Membrane</keyword>
<feature type="signal peptide" evidence="3">
    <location>
        <begin position="1"/>
        <end position="17"/>
    </location>
</feature>
<comment type="caution">
    <text evidence="4">The sequence shown here is derived from an EMBL/GenBank/DDBJ whole genome shotgun (WGS) entry which is preliminary data.</text>
</comment>
<protein>
    <submittedName>
        <fullName evidence="4">Uncharacterized protein</fullName>
    </submittedName>
</protein>
<evidence type="ECO:0000256" key="3">
    <source>
        <dbReference type="SAM" id="SignalP"/>
    </source>
</evidence>
<gene>
    <name evidence="4" type="ORF">EHS24_009597</name>
</gene>
<reference evidence="4 5" key="1">
    <citation type="submission" date="2018-11" db="EMBL/GenBank/DDBJ databases">
        <title>Genome sequence of Apiotrichum porosum DSM 27194.</title>
        <authorList>
            <person name="Aliyu H."/>
            <person name="Gorte O."/>
            <person name="Ochsenreither K."/>
        </authorList>
    </citation>
    <scope>NUCLEOTIDE SEQUENCE [LARGE SCALE GENOMIC DNA]</scope>
    <source>
        <strain evidence="4 5">DSM 27194</strain>
    </source>
</reference>
<feature type="region of interest" description="Disordered" evidence="1">
    <location>
        <begin position="320"/>
        <end position="343"/>
    </location>
</feature>
<accession>A0A427XLX1</accession>
<dbReference type="Proteomes" id="UP000279236">
    <property type="component" value="Unassembled WGS sequence"/>
</dbReference>
<proteinExistence type="predicted"/>
<dbReference type="GeneID" id="39594140"/>
<feature type="compositionally biased region" description="Acidic residues" evidence="1">
    <location>
        <begin position="334"/>
        <end position="343"/>
    </location>
</feature>
<evidence type="ECO:0000256" key="2">
    <source>
        <dbReference type="SAM" id="Phobius"/>
    </source>
</evidence>
<dbReference type="RefSeq" id="XP_028475038.1">
    <property type="nucleotide sequence ID" value="XM_028624870.1"/>
</dbReference>
<feature type="compositionally biased region" description="Basic residues" evidence="1">
    <location>
        <begin position="172"/>
        <end position="214"/>
    </location>
</feature>
<feature type="region of interest" description="Disordered" evidence="1">
    <location>
        <begin position="159"/>
        <end position="214"/>
    </location>
</feature>
<name>A0A427XLX1_9TREE</name>
<evidence type="ECO:0000313" key="5">
    <source>
        <dbReference type="Proteomes" id="UP000279236"/>
    </source>
</evidence>
<dbReference type="EMBL" id="RSCE01000009">
    <property type="protein sequence ID" value="RSH79929.1"/>
    <property type="molecule type" value="Genomic_DNA"/>
</dbReference>
<keyword evidence="2" id="KW-0812">Transmembrane</keyword>
<organism evidence="4 5">
    <name type="scientific">Apiotrichum porosum</name>
    <dbReference type="NCBI Taxonomy" id="105984"/>
    <lineage>
        <taxon>Eukaryota</taxon>
        <taxon>Fungi</taxon>
        <taxon>Dikarya</taxon>
        <taxon>Basidiomycota</taxon>
        <taxon>Agaricomycotina</taxon>
        <taxon>Tremellomycetes</taxon>
        <taxon>Trichosporonales</taxon>
        <taxon>Trichosporonaceae</taxon>
        <taxon>Apiotrichum</taxon>
    </lineage>
</organism>